<evidence type="ECO:0000313" key="3">
    <source>
        <dbReference type="Proteomes" id="UP000305881"/>
    </source>
</evidence>
<feature type="domain" description="PilZ" evidence="1">
    <location>
        <begin position="22"/>
        <end position="103"/>
    </location>
</feature>
<evidence type="ECO:0000313" key="2">
    <source>
        <dbReference type="EMBL" id="QCW82775.1"/>
    </source>
</evidence>
<evidence type="ECO:0000259" key="1">
    <source>
        <dbReference type="Pfam" id="PF07238"/>
    </source>
</evidence>
<dbReference type="GO" id="GO:0035438">
    <property type="term" value="F:cyclic-di-GMP binding"/>
    <property type="evidence" value="ECO:0007669"/>
    <property type="project" value="InterPro"/>
</dbReference>
<protein>
    <submittedName>
        <fullName evidence="2">PilZ domain-containing protein</fullName>
    </submittedName>
</protein>
<dbReference type="InterPro" id="IPR009875">
    <property type="entry name" value="PilZ_domain"/>
</dbReference>
<dbReference type="AlphaFoldDB" id="A0A4V1IJW0"/>
<keyword evidence="3" id="KW-1185">Reference proteome</keyword>
<dbReference type="Pfam" id="PF07238">
    <property type="entry name" value="PilZ"/>
    <property type="match status" value="1"/>
</dbReference>
<reference evidence="3" key="1">
    <citation type="journal article" date="2019" name="J. Bacteriol.">
        <title>A Mutagenic Screen Identifies a TonB-Dependent Receptor Required for the Lanthanide Metal Switch in the Type I Methanotroph 'Methylotuvimicrobium buryatense' 5GB1C.</title>
        <authorList>
            <person name="Groom J.D."/>
            <person name="Ford S.M."/>
            <person name="Pesesky M.W."/>
            <person name="Lidstrom M.E."/>
        </authorList>
    </citation>
    <scope>NUCLEOTIDE SEQUENCE [LARGE SCALE GENOMIC DNA]</scope>
    <source>
        <strain evidence="3">5GB1C</strain>
    </source>
</reference>
<accession>A0A4V1IJW0</accession>
<dbReference type="KEGG" id="mbur:EQU24_11390"/>
<dbReference type="Gene3D" id="2.40.10.220">
    <property type="entry name" value="predicted glycosyltransferase like domains"/>
    <property type="match status" value="1"/>
</dbReference>
<name>A0A4V1IJW0_METBY</name>
<dbReference type="EMBL" id="CP035467">
    <property type="protein sequence ID" value="QCW82775.1"/>
    <property type="molecule type" value="Genomic_DNA"/>
</dbReference>
<dbReference type="Proteomes" id="UP000305881">
    <property type="component" value="Chromosome"/>
</dbReference>
<dbReference type="SUPFAM" id="SSF141371">
    <property type="entry name" value="PilZ domain-like"/>
    <property type="match status" value="1"/>
</dbReference>
<sequence length="104" mass="11493">MIFPKPITTLLGSKALSTSNDKRIHPRLIHRAPVLVVIPASGKTERLQMQDFSSGGVFINCLNDTLPQIGDEIQIQTLEIEDAPVLDVKVVRVIPQKGFAVEFM</sequence>
<organism evidence="2 3">
    <name type="scientific">Methylotuvimicrobium buryatense</name>
    <name type="common">Methylomicrobium buryatense</name>
    <dbReference type="NCBI Taxonomy" id="95641"/>
    <lineage>
        <taxon>Bacteria</taxon>
        <taxon>Pseudomonadati</taxon>
        <taxon>Pseudomonadota</taxon>
        <taxon>Gammaproteobacteria</taxon>
        <taxon>Methylococcales</taxon>
        <taxon>Methylococcaceae</taxon>
        <taxon>Methylotuvimicrobium</taxon>
    </lineage>
</organism>
<dbReference type="RefSeq" id="WP_083877615.1">
    <property type="nucleotide sequence ID" value="NZ_CP035467.1"/>
</dbReference>
<proteinExistence type="predicted"/>
<dbReference type="OrthoDB" id="5569975at2"/>
<gene>
    <name evidence="2" type="ORF">EQU24_11390</name>
</gene>